<feature type="region of interest" description="Disordered" evidence="1">
    <location>
        <begin position="1"/>
        <end position="32"/>
    </location>
</feature>
<evidence type="ECO:0000313" key="2">
    <source>
        <dbReference type="EMBL" id="KAF2602203.1"/>
    </source>
</evidence>
<sequence>MLLSYRRWRRNEPSPLISPPTKAKSVASRNSRVVAHHPLPSASSYSAKSIANNFKLLNVIELPEVAAK</sequence>
<proteinExistence type="predicted"/>
<protein>
    <submittedName>
        <fullName evidence="2">Uncharacterized protein</fullName>
    </submittedName>
</protein>
<comment type="caution">
    <text evidence="2">The sequence shown here is derived from an EMBL/GenBank/DDBJ whole genome shotgun (WGS) entry which is preliminary data.</text>
</comment>
<evidence type="ECO:0000256" key="1">
    <source>
        <dbReference type="SAM" id="MobiDB-lite"/>
    </source>
</evidence>
<reference evidence="2" key="1">
    <citation type="submission" date="2019-12" db="EMBL/GenBank/DDBJ databases">
        <title>Genome sequencing and annotation of Brassica cretica.</title>
        <authorList>
            <person name="Studholme D.J."/>
            <person name="Sarris P.F."/>
        </authorList>
    </citation>
    <scope>NUCLEOTIDE SEQUENCE</scope>
    <source>
        <strain evidence="2">PFS-102/07</strain>
        <tissue evidence="2">Leaf</tissue>
    </source>
</reference>
<name>A0A8S9L9G9_BRACR</name>
<accession>A0A8S9L9G9</accession>
<dbReference type="EMBL" id="QGKY02000094">
    <property type="protein sequence ID" value="KAF2602203.1"/>
    <property type="molecule type" value="Genomic_DNA"/>
</dbReference>
<gene>
    <name evidence="2" type="ORF">F2Q70_00028272</name>
</gene>
<dbReference type="AlphaFoldDB" id="A0A8S9L9G9"/>
<organism evidence="2">
    <name type="scientific">Brassica cretica</name>
    <name type="common">Mustard</name>
    <dbReference type="NCBI Taxonomy" id="69181"/>
    <lineage>
        <taxon>Eukaryota</taxon>
        <taxon>Viridiplantae</taxon>
        <taxon>Streptophyta</taxon>
        <taxon>Embryophyta</taxon>
        <taxon>Tracheophyta</taxon>
        <taxon>Spermatophyta</taxon>
        <taxon>Magnoliopsida</taxon>
        <taxon>eudicotyledons</taxon>
        <taxon>Gunneridae</taxon>
        <taxon>Pentapetalae</taxon>
        <taxon>rosids</taxon>
        <taxon>malvids</taxon>
        <taxon>Brassicales</taxon>
        <taxon>Brassicaceae</taxon>
        <taxon>Brassiceae</taxon>
        <taxon>Brassica</taxon>
    </lineage>
</organism>